<feature type="region of interest" description="Disordered" evidence="1">
    <location>
        <begin position="62"/>
        <end position="101"/>
    </location>
</feature>
<evidence type="ECO:0000313" key="2">
    <source>
        <dbReference type="EMBL" id="MED6116064.1"/>
    </source>
</evidence>
<evidence type="ECO:0000256" key="1">
    <source>
        <dbReference type="SAM" id="MobiDB-lite"/>
    </source>
</evidence>
<proteinExistence type="predicted"/>
<sequence length="113" mass="13021">MTEGVVNLPRIMQDVLLKRPTGNSRAGFSRDEIYHVREQDMYCLYGDWKGEQPIVRRVRLIPPPQAPPVQQVVQQEEQHPPPPPVASEIPSSSIDRPPEPSLREILRHLERQD</sequence>
<name>A0ABU6QVE1_9FABA</name>
<dbReference type="Proteomes" id="UP001341840">
    <property type="component" value="Unassembled WGS sequence"/>
</dbReference>
<dbReference type="EMBL" id="JASCZI010002302">
    <property type="protein sequence ID" value="MED6116064.1"/>
    <property type="molecule type" value="Genomic_DNA"/>
</dbReference>
<comment type="caution">
    <text evidence="2">The sequence shown here is derived from an EMBL/GenBank/DDBJ whole genome shotgun (WGS) entry which is preliminary data.</text>
</comment>
<protein>
    <submittedName>
        <fullName evidence="2">Uncharacterized protein</fullName>
    </submittedName>
</protein>
<keyword evidence="3" id="KW-1185">Reference proteome</keyword>
<evidence type="ECO:0000313" key="3">
    <source>
        <dbReference type="Proteomes" id="UP001341840"/>
    </source>
</evidence>
<accession>A0ABU6QVE1</accession>
<gene>
    <name evidence="2" type="ORF">PIB30_096586</name>
</gene>
<organism evidence="2 3">
    <name type="scientific">Stylosanthes scabra</name>
    <dbReference type="NCBI Taxonomy" id="79078"/>
    <lineage>
        <taxon>Eukaryota</taxon>
        <taxon>Viridiplantae</taxon>
        <taxon>Streptophyta</taxon>
        <taxon>Embryophyta</taxon>
        <taxon>Tracheophyta</taxon>
        <taxon>Spermatophyta</taxon>
        <taxon>Magnoliopsida</taxon>
        <taxon>eudicotyledons</taxon>
        <taxon>Gunneridae</taxon>
        <taxon>Pentapetalae</taxon>
        <taxon>rosids</taxon>
        <taxon>fabids</taxon>
        <taxon>Fabales</taxon>
        <taxon>Fabaceae</taxon>
        <taxon>Papilionoideae</taxon>
        <taxon>50 kb inversion clade</taxon>
        <taxon>dalbergioids sensu lato</taxon>
        <taxon>Dalbergieae</taxon>
        <taxon>Pterocarpus clade</taxon>
        <taxon>Stylosanthes</taxon>
    </lineage>
</organism>
<reference evidence="2 3" key="1">
    <citation type="journal article" date="2023" name="Plants (Basel)">
        <title>Bridging the Gap: Combining Genomics and Transcriptomics Approaches to Understand Stylosanthes scabra, an Orphan Legume from the Brazilian Caatinga.</title>
        <authorList>
            <person name="Ferreira-Neto J.R.C."/>
            <person name="da Silva M.D."/>
            <person name="Binneck E."/>
            <person name="de Melo N.F."/>
            <person name="da Silva R.H."/>
            <person name="de Melo A.L.T.M."/>
            <person name="Pandolfi V."/>
            <person name="Bustamante F.O."/>
            <person name="Brasileiro-Vidal A.C."/>
            <person name="Benko-Iseppon A.M."/>
        </authorList>
    </citation>
    <scope>NUCLEOTIDE SEQUENCE [LARGE SCALE GENOMIC DNA]</scope>
    <source>
        <tissue evidence="2">Leaves</tissue>
    </source>
</reference>